<dbReference type="Proteomes" id="UP000240410">
    <property type="component" value="Unassembled WGS sequence"/>
</dbReference>
<dbReference type="OrthoDB" id="9803231at2"/>
<protein>
    <recommendedName>
        <fullName evidence="1">Transposase IS30-like HTH domain-containing protein</fullName>
    </recommendedName>
</protein>
<dbReference type="PANTHER" id="PTHR10948">
    <property type="entry name" value="TRANSPOSASE"/>
    <property type="match status" value="1"/>
</dbReference>
<organism evidence="2 3">
    <name type="scientific">Photobacterium leiognathi</name>
    <dbReference type="NCBI Taxonomy" id="553611"/>
    <lineage>
        <taxon>Bacteria</taxon>
        <taxon>Pseudomonadati</taxon>
        <taxon>Pseudomonadota</taxon>
        <taxon>Gammaproteobacteria</taxon>
        <taxon>Vibrionales</taxon>
        <taxon>Vibrionaceae</taxon>
        <taxon>Photobacterium</taxon>
    </lineage>
</organism>
<evidence type="ECO:0000313" key="2">
    <source>
        <dbReference type="EMBL" id="PSV87175.1"/>
    </source>
</evidence>
<proteinExistence type="predicted"/>
<dbReference type="AlphaFoldDB" id="A0A2T3M5V5"/>
<dbReference type="EMBL" id="PYOJ01000033">
    <property type="protein sequence ID" value="PSV87175.1"/>
    <property type="molecule type" value="Genomic_DNA"/>
</dbReference>
<name>A0A2T3M5V5_PHOLE</name>
<dbReference type="GO" id="GO:0005829">
    <property type="term" value="C:cytosol"/>
    <property type="evidence" value="ECO:0007669"/>
    <property type="project" value="TreeGrafter"/>
</dbReference>
<dbReference type="InterPro" id="IPR051917">
    <property type="entry name" value="Transposase-Integrase"/>
</dbReference>
<gene>
    <name evidence="2" type="ORF">CTM89_18500</name>
</gene>
<dbReference type="GO" id="GO:0004803">
    <property type="term" value="F:transposase activity"/>
    <property type="evidence" value="ECO:0007669"/>
    <property type="project" value="TreeGrafter"/>
</dbReference>
<dbReference type="InterPro" id="IPR025246">
    <property type="entry name" value="IS30-like_HTH"/>
</dbReference>
<feature type="domain" description="Transposase IS30-like HTH" evidence="1">
    <location>
        <begin position="27"/>
        <end position="69"/>
    </location>
</feature>
<reference evidence="2 3" key="1">
    <citation type="submission" date="2018-03" db="EMBL/GenBank/DDBJ databases">
        <title>Whole genome sequencing of Histamine producing bacteria.</title>
        <authorList>
            <person name="Butler K."/>
        </authorList>
    </citation>
    <scope>NUCLEOTIDE SEQUENCE [LARGE SCALE GENOMIC DNA]</scope>
    <source>
        <strain evidence="2 3">ATCC 33979</strain>
    </source>
</reference>
<accession>A0A2T3M5V5</accession>
<sequence length="112" mass="13476">MERRRRGSQQMNLVRSSRQRNKQYYLSYQQLTEGRRYQISPLFELGISISGIAQKVKRYRATVDRELKRKRVRDLYCPKHAHASSVSRRKTDHKSRIPVERIEFVRLLLSLD</sequence>
<dbReference type="Pfam" id="PF13936">
    <property type="entry name" value="HTH_38"/>
    <property type="match status" value="1"/>
</dbReference>
<comment type="caution">
    <text evidence="2">The sequence shown here is derived from an EMBL/GenBank/DDBJ whole genome shotgun (WGS) entry which is preliminary data.</text>
</comment>
<dbReference type="GO" id="GO:0032196">
    <property type="term" value="P:transposition"/>
    <property type="evidence" value="ECO:0007669"/>
    <property type="project" value="TreeGrafter"/>
</dbReference>
<evidence type="ECO:0000313" key="3">
    <source>
        <dbReference type="Proteomes" id="UP000240410"/>
    </source>
</evidence>
<dbReference type="PANTHER" id="PTHR10948:SF23">
    <property type="entry name" value="TRANSPOSASE INSI FOR INSERTION SEQUENCE ELEMENT IS30A-RELATED"/>
    <property type="match status" value="1"/>
</dbReference>
<evidence type="ECO:0000259" key="1">
    <source>
        <dbReference type="Pfam" id="PF13936"/>
    </source>
</evidence>